<evidence type="ECO:0000313" key="1">
    <source>
        <dbReference type="EMBL" id="JAH87282.1"/>
    </source>
</evidence>
<protein>
    <submittedName>
        <fullName evidence="1">Uncharacterized protein</fullName>
    </submittedName>
</protein>
<accession>A0A0E9WAB6</accession>
<proteinExistence type="predicted"/>
<reference evidence="1" key="2">
    <citation type="journal article" date="2015" name="Fish Shellfish Immunol.">
        <title>Early steps in the European eel (Anguilla anguilla)-Vibrio vulnificus interaction in the gills: Role of the RtxA13 toxin.</title>
        <authorList>
            <person name="Callol A."/>
            <person name="Pajuelo D."/>
            <person name="Ebbesson L."/>
            <person name="Teles M."/>
            <person name="MacKenzie S."/>
            <person name="Amaro C."/>
        </authorList>
    </citation>
    <scope>NUCLEOTIDE SEQUENCE</scope>
</reference>
<reference evidence="1" key="1">
    <citation type="submission" date="2014-11" db="EMBL/GenBank/DDBJ databases">
        <authorList>
            <person name="Amaro Gonzalez C."/>
        </authorList>
    </citation>
    <scope>NUCLEOTIDE SEQUENCE</scope>
</reference>
<name>A0A0E9WAB6_ANGAN</name>
<organism evidence="1">
    <name type="scientific">Anguilla anguilla</name>
    <name type="common">European freshwater eel</name>
    <name type="synonym">Muraena anguilla</name>
    <dbReference type="NCBI Taxonomy" id="7936"/>
    <lineage>
        <taxon>Eukaryota</taxon>
        <taxon>Metazoa</taxon>
        <taxon>Chordata</taxon>
        <taxon>Craniata</taxon>
        <taxon>Vertebrata</taxon>
        <taxon>Euteleostomi</taxon>
        <taxon>Actinopterygii</taxon>
        <taxon>Neopterygii</taxon>
        <taxon>Teleostei</taxon>
        <taxon>Anguilliformes</taxon>
        <taxon>Anguillidae</taxon>
        <taxon>Anguilla</taxon>
    </lineage>
</organism>
<dbReference type="AlphaFoldDB" id="A0A0E9WAB6"/>
<sequence>MNFSFLGGRGLWWGRVLLGSAAGTSGYLNFVSFSELSSKVSVPNYNSFTLPVCSAQS</sequence>
<dbReference type="EMBL" id="GBXM01021295">
    <property type="protein sequence ID" value="JAH87282.1"/>
    <property type="molecule type" value="Transcribed_RNA"/>
</dbReference>